<evidence type="ECO:0000313" key="3">
    <source>
        <dbReference type="EMBL" id="QEM99817.1"/>
    </source>
</evidence>
<dbReference type="Proteomes" id="UP000323522">
    <property type="component" value="Chromosome"/>
</dbReference>
<gene>
    <name evidence="2" type="ORF">ABIC99_003450</name>
    <name evidence="3" type="ORF">EWH46_02860</name>
</gene>
<dbReference type="KEGG" id="snn:EWH46_02860"/>
<accession>A0A5C1PWZ4</accession>
<sequence length="102" mass="10569">MGPIDAFWHLCNFLLPALVTALLTTSACRVLWRRALGGLSWRALLRPALIAALLAQTGALVLAGRDGSMLGHAALVLAVALALWWRAFGPGSASEGAGVPPA</sequence>
<evidence type="ECO:0000313" key="4">
    <source>
        <dbReference type="Proteomes" id="UP000323522"/>
    </source>
</evidence>
<name>A0A5C1PWZ4_9BURK</name>
<reference evidence="3 4" key="1">
    <citation type="submission" date="2019-02" db="EMBL/GenBank/DDBJ databases">
        <title>Complete Genome Sequence and Methylome Analysis of Sphaerotilus natans subsp. sulfidivorans D-507.</title>
        <authorList>
            <person name="Fomenkov A."/>
            <person name="Gridneva E."/>
            <person name="Smolyakov D."/>
            <person name="Dubinina G."/>
            <person name="Vincze T."/>
            <person name="Grabovich M."/>
            <person name="Roberts R.J."/>
        </authorList>
    </citation>
    <scope>NUCLEOTIDE SEQUENCE [LARGE SCALE GENOMIC DNA]</scope>
    <source>
        <strain evidence="3 4">D-507</strain>
    </source>
</reference>
<feature type="transmembrane region" description="Helical" evidence="1">
    <location>
        <begin position="6"/>
        <end position="32"/>
    </location>
</feature>
<protein>
    <submittedName>
        <fullName evidence="3">Uncharacterized protein</fullName>
    </submittedName>
</protein>
<reference evidence="2 5" key="2">
    <citation type="submission" date="2024-06" db="EMBL/GenBank/DDBJ databases">
        <title>Genomic Encyclopedia of Type Strains, Phase IV (KMG-IV): sequencing the most valuable type-strain genomes for metagenomic binning, comparative biology and taxonomic classification.</title>
        <authorList>
            <person name="Goeker M."/>
        </authorList>
    </citation>
    <scope>NUCLEOTIDE SEQUENCE [LARGE SCALE GENOMIC DNA]</scope>
    <source>
        <strain evidence="2 5">D-501</strain>
    </source>
</reference>
<keyword evidence="1" id="KW-0812">Transmembrane</keyword>
<evidence type="ECO:0000256" key="1">
    <source>
        <dbReference type="SAM" id="Phobius"/>
    </source>
</evidence>
<proteinExistence type="predicted"/>
<dbReference type="RefSeq" id="WP_149502577.1">
    <property type="nucleotide sequence ID" value="NZ_CP035708.1"/>
</dbReference>
<dbReference type="EMBL" id="CP035708">
    <property type="protein sequence ID" value="QEM99817.1"/>
    <property type="molecule type" value="Genomic_DNA"/>
</dbReference>
<dbReference type="EMBL" id="JBEPLS010000019">
    <property type="protein sequence ID" value="MET3605620.1"/>
    <property type="molecule type" value="Genomic_DNA"/>
</dbReference>
<dbReference type="AlphaFoldDB" id="A0A5C1PWZ4"/>
<evidence type="ECO:0000313" key="5">
    <source>
        <dbReference type="Proteomes" id="UP001549111"/>
    </source>
</evidence>
<keyword evidence="1" id="KW-0472">Membrane</keyword>
<dbReference type="Proteomes" id="UP001549111">
    <property type="component" value="Unassembled WGS sequence"/>
</dbReference>
<feature type="transmembrane region" description="Helical" evidence="1">
    <location>
        <begin position="44"/>
        <end position="63"/>
    </location>
</feature>
<keyword evidence="1" id="KW-1133">Transmembrane helix</keyword>
<evidence type="ECO:0000313" key="2">
    <source>
        <dbReference type="EMBL" id="MET3605620.1"/>
    </source>
</evidence>
<organism evidence="3 4">
    <name type="scientific">Sphaerotilus sulfidivorans</name>
    <dbReference type="NCBI Taxonomy" id="639200"/>
    <lineage>
        <taxon>Bacteria</taxon>
        <taxon>Pseudomonadati</taxon>
        <taxon>Pseudomonadota</taxon>
        <taxon>Betaproteobacteria</taxon>
        <taxon>Burkholderiales</taxon>
        <taxon>Sphaerotilaceae</taxon>
        <taxon>Sphaerotilus</taxon>
    </lineage>
</organism>
<keyword evidence="5" id="KW-1185">Reference proteome</keyword>
<feature type="transmembrane region" description="Helical" evidence="1">
    <location>
        <begin position="69"/>
        <end position="88"/>
    </location>
</feature>